<gene>
    <name evidence="1" type="ORF">EPI10_003036</name>
</gene>
<accession>A0A5B6VG00</accession>
<organism evidence="1 2">
    <name type="scientific">Gossypium australe</name>
    <dbReference type="NCBI Taxonomy" id="47621"/>
    <lineage>
        <taxon>Eukaryota</taxon>
        <taxon>Viridiplantae</taxon>
        <taxon>Streptophyta</taxon>
        <taxon>Embryophyta</taxon>
        <taxon>Tracheophyta</taxon>
        <taxon>Spermatophyta</taxon>
        <taxon>Magnoliopsida</taxon>
        <taxon>eudicotyledons</taxon>
        <taxon>Gunneridae</taxon>
        <taxon>Pentapetalae</taxon>
        <taxon>rosids</taxon>
        <taxon>malvids</taxon>
        <taxon>Malvales</taxon>
        <taxon>Malvaceae</taxon>
        <taxon>Malvoideae</taxon>
        <taxon>Gossypium</taxon>
    </lineage>
</organism>
<proteinExistence type="predicted"/>
<dbReference type="AlphaFoldDB" id="A0A5B6VG00"/>
<evidence type="ECO:0000313" key="1">
    <source>
        <dbReference type="EMBL" id="KAA3468075.1"/>
    </source>
</evidence>
<protein>
    <submittedName>
        <fullName evidence="1">Zf-CCHC domain-containing protein/UBN2 domain-containing protein</fullName>
    </submittedName>
</protein>
<sequence length="136" mass="15976">MMKMIRMRMMKRFTKMDKGNRLQKEKKIACYICKKLGQNKSKRKKAMIATWSNSDTSNDDDSNDEGIDNLCFMALEEPKVSSNSCDFNFYTFNVLQNVFDELAVGFETMNSKYKKMISKLKVENDFLVFLKARMKI</sequence>
<dbReference type="Proteomes" id="UP000325315">
    <property type="component" value="Unassembled WGS sequence"/>
</dbReference>
<comment type="caution">
    <text evidence="1">The sequence shown here is derived from an EMBL/GenBank/DDBJ whole genome shotgun (WGS) entry which is preliminary data.</text>
</comment>
<evidence type="ECO:0000313" key="2">
    <source>
        <dbReference type="Proteomes" id="UP000325315"/>
    </source>
</evidence>
<name>A0A5B6VG00_9ROSI</name>
<reference evidence="2" key="1">
    <citation type="journal article" date="2019" name="Plant Biotechnol. J.">
        <title>Genome sequencing of the Australian wild diploid species Gossypium australe highlights disease resistance and delayed gland morphogenesis.</title>
        <authorList>
            <person name="Cai Y."/>
            <person name="Cai X."/>
            <person name="Wang Q."/>
            <person name="Wang P."/>
            <person name="Zhang Y."/>
            <person name="Cai C."/>
            <person name="Xu Y."/>
            <person name="Wang K."/>
            <person name="Zhou Z."/>
            <person name="Wang C."/>
            <person name="Geng S."/>
            <person name="Li B."/>
            <person name="Dong Q."/>
            <person name="Hou Y."/>
            <person name="Wang H."/>
            <person name="Ai P."/>
            <person name="Liu Z."/>
            <person name="Yi F."/>
            <person name="Sun M."/>
            <person name="An G."/>
            <person name="Cheng J."/>
            <person name="Zhang Y."/>
            <person name="Shi Q."/>
            <person name="Xie Y."/>
            <person name="Shi X."/>
            <person name="Chang Y."/>
            <person name="Huang F."/>
            <person name="Chen Y."/>
            <person name="Hong S."/>
            <person name="Mi L."/>
            <person name="Sun Q."/>
            <person name="Zhang L."/>
            <person name="Zhou B."/>
            <person name="Peng R."/>
            <person name="Zhang X."/>
            <person name="Liu F."/>
        </authorList>
    </citation>
    <scope>NUCLEOTIDE SEQUENCE [LARGE SCALE GENOMIC DNA]</scope>
    <source>
        <strain evidence="2">cv. PA1801</strain>
    </source>
</reference>
<dbReference type="EMBL" id="SMMG02000007">
    <property type="protein sequence ID" value="KAA3468075.1"/>
    <property type="molecule type" value="Genomic_DNA"/>
</dbReference>
<dbReference type="OrthoDB" id="10616532at2759"/>
<keyword evidence="2" id="KW-1185">Reference proteome</keyword>